<evidence type="ECO:0000313" key="2">
    <source>
        <dbReference type="Proteomes" id="UP001596337"/>
    </source>
</evidence>
<comment type="caution">
    <text evidence="1">The sequence shown here is derived from an EMBL/GenBank/DDBJ whole genome shotgun (WGS) entry which is preliminary data.</text>
</comment>
<dbReference type="Proteomes" id="UP001596337">
    <property type="component" value="Unassembled WGS sequence"/>
</dbReference>
<reference evidence="2" key="1">
    <citation type="journal article" date="2019" name="Int. J. Syst. Evol. Microbiol.">
        <title>The Global Catalogue of Microorganisms (GCM) 10K type strain sequencing project: providing services to taxonomists for standard genome sequencing and annotation.</title>
        <authorList>
            <consortium name="The Broad Institute Genomics Platform"/>
            <consortium name="The Broad Institute Genome Sequencing Center for Infectious Disease"/>
            <person name="Wu L."/>
            <person name="Ma J."/>
        </authorList>
    </citation>
    <scope>NUCLEOTIDE SEQUENCE [LARGE SCALE GENOMIC DNA]</scope>
    <source>
        <strain evidence="2">KCTC 32255</strain>
    </source>
</reference>
<keyword evidence="2" id="KW-1185">Reference proteome</keyword>
<name>A0ABW2C3M9_9PSEU</name>
<dbReference type="RefSeq" id="WP_345402832.1">
    <property type="nucleotide sequence ID" value="NZ_BAABLA010000112.1"/>
</dbReference>
<protein>
    <submittedName>
        <fullName evidence="1">DUF5990 family protein</fullName>
    </submittedName>
</protein>
<dbReference type="Pfam" id="PF19452">
    <property type="entry name" value="DUF5990"/>
    <property type="match status" value="1"/>
</dbReference>
<organism evidence="1 2">
    <name type="scientific">Haloechinothrix salitolerans</name>
    <dbReference type="NCBI Taxonomy" id="926830"/>
    <lineage>
        <taxon>Bacteria</taxon>
        <taxon>Bacillati</taxon>
        <taxon>Actinomycetota</taxon>
        <taxon>Actinomycetes</taxon>
        <taxon>Pseudonocardiales</taxon>
        <taxon>Pseudonocardiaceae</taxon>
        <taxon>Haloechinothrix</taxon>
    </lineage>
</organism>
<dbReference type="EMBL" id="JBHSXX010000001">
    <property type="protein sequence ID" value="MFC6869225.1"/>
    <property type="molecule type" value="Genomic_DNA"/>
</dbReference>
<accession>A0ABW2C3M9</accession>
<evidence type="ECO:0000313" key="1">
    <source>
        <dbReference type="EMBL" id="MFC6869225.1"/>
    </source>
</evidence>
<dbReference type="InterPro" id="IPR046032">
    <property type="entry name" value="DUF5990"/>
</dbReference>
<gene>
    <name evidence="1" type="ORF">ACFQGD_18960</name>
</gene>
<proteinExistence type="predicted"/>
<sequence length="144" mass="15986">MLLEIRGQHFPGRSWHIDGEPCDNVHVGVQLGREPSDLVPGDSPGTVWTVEIDVVQGDEGIDFRGPAVQGRRHDRFVYLTWGNLNTDGSFTMFRRAKLMLADLNPLVHPTHSEQRIIATVDLTDERGGPRCARLRQPALILAAG</sequence>